<protein>
    <submittedName>
        <fullName evidence="3">Uncharacterized protein</fullName>
    </submittedName>
</protein>
<proteinExistence type="predicted"/>
<dbReference type="AlphaFoldDB" id="A0A0L6ULD7"/>
<accession>A0A0L6ULD7</accession>
<comment type="caution">
    <text evidence="3">The sequence shown here is derived from an EMBL/GenBank/DDBJ whole genome shotgun (WGS) entry which is preliminary data.</text>
</comment>
<evidence type="ECO:0000256" key="1">
    <source>
        <dbReference type="SAM" id="MobiDB-lite"/>
    </source>
</evidence>
<evidence type="ECO:0000313" key="4">
    <source>
        <dbReference type="Proteomes" id="UP000037035"/>
    </source>
</evidence>
<feature type="transmembrane region" description="Helical" evidence="2">
    <location>
        <begin position="83"/>
        <end position="104"/>
    </location>
</feature>
<name>A0A0L6ULD7_9BASI</name>
<keyword evidence="2" id="KW-0472">Membrane</keyword>
<feature type="region of interest" description="Disordered" evidence="1">
    <location>
        <begin position="387"/>
        <end position="408"/>
    </location>
</feature>
<reference evidence="3 4" key="1">
    <citation type="submission" date="2015-08" db="EMBL/GenBank/DDBJ databases">
        <title>Next Generation Sequencing and Analysis of the Genome of Puccinia sorghi L Schw, the Causal Agent of Maize Common Rust.</title>
        <authorList>
            <person name="Rochi L."/>
            <person name="Burguener G."/>
            <person name="Darino M."/>
            <person name="Turjanski A."/>
            <person name="Kreff E."/>
            <person name="Dieguez M.J."/>
            <person name="Sacco F."/>
        </authorList>
    </citation>
    <scope>NUCLEOTIDE SEQUENCE [LARGE SCALE GENOMIC DNA]</scope>
    <source>
        <strain evidence="3 4">RO10H11247</strain>
    </source>
</reference>
<evidence type="ECO:0000256" key="2">
    <source>
        <dbReference type="SAM" id="Phobius"/>
    </source>
</evidence>
<organism evidence="3 4">
    <name type="scientific">Puccinia sorghi</name>
    <dbReference type="NCBI Taxonomy" id="27349"/>
    <lineage>
        <taxon>Eukaryota</taxon>
        <taxon>Fungi</taxon>
        <taxon>Dikarya</taxon>
        <taxon>Basidiomycota</taxon>
        <taxon>Pucciniomycotina</taxon>
        <taxon>Pucciniomycetes</taxon>
        <taxon>Pucciniales</taxon>
        <taxon>Pucciniaceae</taxon>
        <taxon>Puccinia</taxon>
    </lineage>
</organism>
<keyword evidence="4" id="KW-1185">Reference proteome</keyword>
<keyword evidence="2" id="KW-1133">Transmembrane helix</keyword>
<gene>
    <name evidence="3" type="ORF">VP01_507g2</name>
</gene>
<sequence>MHFVKFFEVLNFQSRMEEMKRCGKRWWRTNDFDWLVTRLNILAKYKLKSKDKKKITEIISWWIRFMSRQTSFVLLYYARMLDFFFLFLDLSIFICFLFFILVFLRVDVTAKENLLNCLKWTFSMLQPSCHPNSTLCTGTFHQSLVESLLEKGRSNNRSFLAVSECQLQAFTRGRFMAPACRVPSRICSHSKRKKKLQFCLNRSDVIINFIHQYIYPVHPSLHKSKHLLSSLVMHPDPFFFFFFFVSISCIKKNSVVYHKNHIPTPTISCALNPHIYLLAISRDTVATYSRHLVPPPTQLKKNKIASNRSIRLNLHIHALHRTKKKKKLQAHTHSNDKIQLERRRRFLQTQDGPDQQKITQTLMMSKVQGGGGRCEEICDVGNREKRLASRRWGRNGQRKDGTSTKGRQ</sequence>
<dbReference type="EMBL" id="LAVV01010253">
    <property type="protein sequence ID" value="KNZ49331.1"/>
    <property type="molecule type" value="Genomic_DNA"/>
</dbReference>
<dbReference type="VEuPathDB" id="FungiDB:VP01_507g2"/>
<evidence type="ECO:0000313" key="3">
    <source>
        <dbReference type="EMBL" id="KNZ49331.1"/>
    </source>
</evidence>
<dbReference type="Proteomes" id="UP000037035">
    <property type="component" value="Unassembled WGS sequence"/>
</dbReference>
<keyword evidence="2" id="KW-0812">Transmembrane</keyword>